<dbReference type="Pfam" id="PF00168">
    <property type="entry name" value="C2"/>
    <property type="match status" value="2"/>
</dbReference>
<evidence type="ECO:0000256" key="4">
    <source>
        <dbReference type="ARBA" id="ARBA00023121"/>
    </source>
</evidence>
<feature type="compositionally biased region" description="Acidic residues" evidence="6">
    <location>
        <begin position="970"/>
        <end position="980"/>
    </location>
</feature>
<name>A0A316YP41_9BASI</name>
<keyword evidence="7" id="KW-1133">Transmembrane helix</keyword>
<reference evidence="10 11" key="1">
    <citation type="journal article" date="2018" name="Mol. Biol. Evol.">
        <title>Broad Genomic Sampling Reveals a Smut Pathogenic Ancestry of the Fungal Clade Ustilaginomycotina.</title>
        <authorList>
            <person name="Kijpornyongpan T."/>
            <person name="Mondo S.J."/>
            <person name="Barry K."/>
            <person name="Sandor L."/>
            <person name="Lee J."/>
            <person name="Lipzen A."/>
            <person name="Pangilinan J."/>
            <person name="LaButti K."/>
            <person name="Hainaut M."/>
            <person name="Henrissat B."/>
            <person name="Grigoriev I.V."/>
            <person name="Spatafora J.W."/>
            <person name="Aime M.C."/>
        </authorList>
    </citation>
    <scope>NUCLEOTIDE SEQUENCE [LARGE SCALE GENOMIC DNA]</scope>
    <source>
        <strain evidence="10 11">MCA 4198</strain>
    </source>
</reference>
<evidence type="ECO:0000259" key="9">
    <source>
        <dbReference type="PROSITE" id="PS51847"/>
    </source>
</evidence>
<proteinExistence type="predicted"/>
<feature type="transmembrane region" description="Helical" evidence="7">
    <location>
        <begin position="69"/>
        <end position="87"/>
    </location>
</feature>
<dbReference type="AlphaFoldDB" id="A0A316YP41"/>
<dbReference type="Pfam" id="PF25669">
    <property type="entry name" value="SMP_MUG190-like"/>
    <property type="match status" value="2"/>
</dbReference>
<keyword evidence="4" id="KW-0446">Lipid-binding</keyword>
<dbReference type="OrthoDB" id="419768at2759"/>
<dbReference type="InterPro" id="IPR000008">
    <property type="entry name" value="C2_dom"/>
</dbReference>
<dbReference type="Proteomes" id="UP000245768">
    <property type="component" value="Unassembled WGS sequence"/>
</dbReference>
<evidence type="ECO:0000256" key="2">
    <source>
        <dbReference type="ARBA" id="ARBA00022448"/>
    </source>
</evidence>
<evidence type="ECO:0000256" key="7">
    <source>
        <dbReference type="SAM" id="Phobius"/>
    </source>
</evidence>
<comment type="subcellular location">
    <subcellularLocation>
        <location evidence="1">Membrane</location>
    </subcellularLocation>
</comment>
<evidence type="ECO:0000313" key="11">
    <source>
        <dbReference type="Proteomes" id="UP000245768"/>
    </source>
</evidence>
<dbReference type="GeneID" id="37043793"/>
<sequence length="1049" mass="115144">MASNRDDVNEDEYRKAIDSVARSRASGTGNDSDPYVPVSAFARFPFTPAAPAAQTDSSEDATKRLASGVWSRFLIFASIWAVIALAISPSLKTLIITAAALVLFSLLLQLALNQAQSLLLDTEAAQFDARSSQIREAQWPESLEWFNALFSGVWARIPADSFTAIADMLEDTIQANLPKFITEVKCAELTQGKNPLKILSARVLPPTEEDEQERKDNGGVAKHLNLEIAFAYRSKEGSTGGLSGPTRGDARKIGPQQDNVEASEGARSAKSNPLMGSGPVHDARILFLFQVKMGPQAFQLPVKVLLNGLVGIAKIRLELTSSSPFLGEMQLSFQGLPRVSVDIIPLSLSLTKVPGLGNLIQSSIDSALRLYTSPATLNIDIGDALMGDGIKRETDATGVVVVTIHSARNLERADFEGLSDPYARIMWSRTASNTIRATRVINKELNPIWEQSFTLVVSAQVQASMEATSRSQSEEEAGGDEAVCVEIWDSDAASEDDFLGKASIPLKDLFQRKGEMVTHEDALKGMEANETRGGVVRWSAGYFDKRPLDKLVEDQGPREADQSNTVDESADQLAEERRTKEAEQERARSLVEKYPPSRDRPLGILAIQIKSIAALKFKVKGSTKNGAEDEEQEAPSSYVEVIVADKRVYKSRTKMDDAEPCFNAVTEQVCDWTASSCLFVVRENRVAGKNDILGVVAVKLSDCFKSSSLVTRMYPIAGGKASGRLCLSLLFRSLDLHLGRLPNPPRLVPSVGVLNVYGISIDVQHDGDAFRQASVALSTLSSDRRFPLTTCQANPPSYSWTTAEPKVLPVFRRDASALTIVFKRKKDMSSLMGVKSRKMAVAILWLNQVPDRHHRKDDEDQRPPPLEYTLPVWSYSENIKGLQKNWVSYGDAELPVDRFGVQRIGTAKIKLDFVPGMSFHHGRKRAKKSASVGDASKVFESWQTAVRSGVVQPLGDIRDADEGSATSDSSSDDSDEDHDDAETRAQKEGRAQEKQMEESGSRSQLLKRFVHQGDSHGSRLKDDVLRGVDRVRSRFDKDGDKARGVEKEV</sequence>
<dbReference type="GO" id="GO:0016020">
    <property type="term" value="C:membrane"/>
    <property type="evidence" value="ECO:0007669"/>
    <property type="project" value="UniProtKB-SubCell"/>
</dbReference>
<keyword evidence="2" id="KW-0813">Transport</keyword>
<keyword evidence="3" id="KW-0445">Lipid transport</keyword>
<dbReference type="SUPFAM" id="SSF49562">
    <property type="entry name" value="C2 domain (Calcium/lipid-binding domain, CaLB)"/>
    <property type="match status" value="2"/>
</dbReference>
<keyword evidence="11" id="KW-1185">Reference proteome</keyword>
<feature type="domain" description="C2" evidence="8">
    <location>
        <begin position="380"/>
        <end position="519"/>
    </location>
</feature>
<gene>
    <name evidence="10" type="ORF">FA10DRAFT_267352</name>
</gene>
<feature type="compositionally biased region" description="Basic and acidic residues" evidence="6">
    <location>
        <begin position="981"/>
        <end position="1000"/>
    </location>
</feature>
<accession>A0A316YP41</accession>
<dbReference type="InterPro" id="IPR035892">
    <property type="entry name" value="C2_domain_sf"/>
</dbReference>
<dbReference type="PANTHER" id="PTHR47348">
    <property type="entry name" value="MEIOTICALLY UP-REGULATED GENE 190 PROTEIN"/>
    <property type="match status" value="1"/>
</dbReference>
<evidence type="ECO:0008006" key="12">
    <source>
        <dbReference type="Google" id="ProtNLM"/>
    </source>
</evidence>
<dbReference type="PROSITE" id="PS51847">
    <property type="entry name" value="SMP"/>
    <property type="match status" value="1"/>
</dbReference>
<evidence type="ECO:0000313" key="10">
    <source>
        <dbReference type="EMBL" id="PWN90922.1"/>
    </source>
</evidence>
<dbReference type="PROSITE" id="PS50004">
    <property type="entry name" value="C2"/>
    <property type="match status" value="1"/>
</dbReference>
<dbReference type="Gene3D" id="2.60.40.150">
    <property type="entry name" value="C2 domain"/>
    <property type="match status" value="2"/>
</dbReference>
<dbReference type="PANTHER" id="PTHR47348:SF3">
    <property type="entry name" value="MEIOTICALLY UP-REGULATED GENE 190 PROTEIN"/>
    <property type="match status" value="1"/>
</dbReference>
<feature type="region of interest" description="Disordered" evidence="6">
    <location>
        <begin position="950"/>
        <end position="1049"/>
    </location>
</feature>
<evidence type="ECO:0000256" key="1">
    <source>
        <dbReference type="ARBA" id="ARBA00004370"/>
    </source>
</evidence>
<evidence type="ECO:0000256" key="6">
    <source>
        <dbReference type="SAM" id="MobiDB-lite"/>
    </source>
</evidence>
<dbReference type="InParanoid" id="A0A316YP41"/>
<dbReference type="SMART" id="SM00239">
    <property type="entry name" value="C2"/>
    <property type="match status" value="2"/>
</dbReference>
<evidence type="ECO:0000259" key="8">
    <source>
        <dbReference type="PROSITE" id="PS50004"/>
    </source>
</evidence>
<dbReference type="EMBL" id="KZ819636">
    <property type="protein sequence ID" value="PWN90922.1"/>
    <property type="molecule type" value="Genomic_DNA"/>
</dbReference>
<dbReference type="STRING" id="215250.A0A316YP41"/>
<keyword evidence="5 7" id="KW-0472">Membrane</keyword>
<keyword evidence="7" id="KW-0812">Transmembrane</keyword>
<feature type="domain" description="SMP-LTD" evidence="9">
    <location>
        <begin position="139"/>
        <end position="382"/>
    </location>
</feature>
<feature type="compositionally biased region" description="Basic and acidic residues" evidence="6">
    <location>
        <begin position="1011"/>
        <end position="1049"/>
    </location>
</feature>
<dbReference type="RefSeq" id="XP_025378120.1">
    <property type="nucleotide sequence ID" value="XM_025521877.1"/>
</dbReference>
<feature type="region of interest" description="Disordered" evidence="6">
    <location>
        <begin position="554"/>
        <end position="594"/>
    </location>
</feature>
<feature type="compositionally biased region" description="Basic and acidic residues" evidence="6">
    <location>
        <begin position="574"/>
        <end position="594"/>
    </location>
</feature>
<evidence type="ECO:0000256" key="3">
    <source>
        <dbReference type="ARBA" id="ARBA00023055"/>
    </source>
</evidence>
<dbReference type="GO" id="GO:0006869">
    <property type="term" value="P:lipid transport"/>
    <property type="evidence" value="ECO:0007669"/>
    <property type="project" value="UniProtKB-KW"/>
</dbReference>
<feature type="region of interest" description="Disordered" evidence="6">
    <location>
        <begin position="236"/>
        <end position="276"/>
    </location>
</feature>
<evidence type="ECO:0000256" key="5">
    <source>
        <dbReference type="ARBA" id="ARBA00023136"/>
    </source>
</evidence>
<organism evidence="10 11">
    <name type="scientific">Acaromyces ingoldii</name>
    <dbReference type="NCBI Taxonomy" id="215250"/>
    <lineage>
        <taxon>Eukaryota</taxon>
        <taxon>Fungi</taxon>
        <taxon>Dikarya</taxon>
        <taxon>Basidiomycota</taxon>
        <taxon>Ustilaginomycotina</taxon>
        <taxon>Exobasidiomycetes</taxon>
        <taxon>Exobasidiales</taxon>
        <taxon>Cryptobasidiaceae</taxon>
        <taxon>Acaromyces</taxon>
    </lineage>
</organism>
<protein>
    <recommendedName>
        <fullName evidence="12">C2 domain-containing protein</fullName>
    </recommendedName>
</protein>
<dbReference type="GO" id="GO:0008289">
    <property type="term" value="F:lipid binding"/>
    <property type="evidence" value="ECO:0007669"/>
    <property type="project" value="UniProtKB-KW"/>
</dbReference>
<dbReference type="InterPro" id="IPR031468">
    <property type="entry name" value="SMP_LBD"/>
</dbReference>